<dbReference type="Proteomes" id="UP001549111">
    <property type="component" value="Unassembled WGS sequence"/>
</dbReference>
<protein>
    <recommendedName>
        <fullName evidence="5">LEPR-XLL domain-containing protein</fullName>
    </recommendedName>
</protein>
<proteinExistence type="predicted"/>
<evidence type="ECO:0000313" key="3">
    <source>
        <dbReference type="Proteomes" id="UP000323522"/>
    </source>
</evidence>
<dbReference type="AlphaFoldDB" id="A0A5C1PYE9"/>
<dbReference type="EMBL" id="JBEPLS010000005">
    <property type="protein sequence ID" value="MET3603958.1"/>
    <property type="molecule type" value="Genomic_DNA"/>
</dbReference>
<sequence>MSPVRMKRMRQMRHGMRRALMPISVAQAEIATIRAPGIGTIDPVAITAFSTASHPRLPCPRTT</sequence>
<dbReference type="Proteomes" id="UP000323522">
    <property type="component" value="Chromosome"/>
</dbReference>
<evidence type="ECO:0000313" key="2">
    <source>
        <dbReference type="EMBL" id="QEM99625.1"/>
    </source>
</evidence>
<reference evidence="2 3" key="1">
    <citation type="submission" date="2019-02" db="EMBL/GenBank/DDBJ databases">
        <title>Complete Genome Sequence and Methylome Analysis of Sphaerotilus natans subsp. sulfidivorans D-507.</title>
        <authorList>
            <person name="Fomenkov A."/>
            <person name="Gridneva E."/>
            <person name="Smolyakov D."/>
            <person name="Dubinina G."/>
            <person name="Vincze T."/>
            <person name="Grabovich M."/>
            <person name="Roberts R.J."/>
        </authorList>
    </citation>
    <scope>NUCLEOTIDE SEQUENCE [LARGE SCALE GENOMIC DNA]</scope>
    <source>
        <strain evidence="2 3">D-507</strain>
    </source>
</reference>
<name>A0A5C1PYE9_9BURK</name>
<organism evidence="2 3">
    <name type="scientific">Sphaerotilus sulfidivorans</name>
    <dbReference type="NCBI Taxonomy" id="639200"/>
    <lineage>
        <taxon>Bacteria</taxon>
        <taxon>Pseudomonadati</taxon>
        <taxon>Pseudomonadota</taxon>
        <taxon>Betaproteobacteria</taxon>
        <taxon>Burkholderiales</taxon>
        <taxon>Sphaerotilaceae</taxon>
        <taxon>Sphaerotilus</taxon>
    </lineage>
</organism>
<evidence type="ECO:0000313" key="1">
    <source>
        <dbReference type="EMBL" id="MET3603958.1"/>
    </source>
</evidence>
<dbReference type="EMBL" id="CP035708">
    <property type="protein sequence ID" value="QEM99625.1"/>
    <property type="molecule type" value="Genomic_DNA"/>
</dbReference>
<accession>A0A5C1PYE9</accession>
<evidence type="ECO:0000313" key="4">
    <source>
        <dbReference type="Proteomes" id="UP001549111"/>
    </source>
</evidence>
<keyword evidence="4" id="KW-1185">Reference proteome</keyword>
<dbReference type="KEGG" id="snn:EWH46_01745"/>
<dbReference type="RefSeq" id="WP_149502391.1">
    <property type="nucleotide sequence ID" value="NZ_CP035708.1"/>
</dbReference>
<evidence type="ECO:0008006" key="5">
    <source>
        <dbReference type="Google" id="ProtNLM"/>
    </source>
</evidence>
<gene>
    <name evidence="1" type="ORF">ABIC99_001771</name>
    <name evidence="2" type="ORF">EWH46_01745</name>
</gene>
<reference evidence="1 4" key="2">
    <citation type="submission" date="2024-06" db="EMBL/GenBank/DDBJ databases">
        <title>Genomic Encyclopedia of Type Strains, Phase IV (KMG-IV): sequencing the most valuable type-strain genomes for metagenomic binning, comparative biology and taxonomic classification.</title>
        <authorList>
            <person name="Goeker M."/>
        </authorList>
    </citation>
    <scope>NUCLEOTIDE SEQUENCE [LARGE SCALE GENOMIC DNA]</scope>
    <source>
        <strain evidence="1 4">D-501</strain>
    </source>
</reference>